<dbReference type="AlphaFoldDB" id="A0A0R1SD01"/>
<dbReference type="PANTHER" id="PTHR47816">
    <property type="entry name" value="RIBOSOMAL RNA SMALL SUBUNIT METHYLTRANSFERASE C"/>
    <property type="match status" value="1"/>
</dbReference>
<keyword evidence="2 4" id="KW-0808">Transferase</keyword>
<dbReference type="InterPro" id="IPR029063">
    <property type="entry name" value="SAM-dependent_MTases_sf"/>
</dbReference>
<protein>
    <submittedName>
        <fullName evidence="4">16S rRNA m(2)G 1207 methyltransferase</fullName>
    </submittedName>
</protein>
<keyword evidence="5" id="KW-1185">Reference proteome</keyword>
<comment type="caution">
    <text evidence="4">The sequence shown here is derived from an EMBL/GenBank/DDBJ whole genome shotgun (WGS) entry which is preliminary data.</text>
</comment>
<evidence type="ECO:0000313" key="5">
    <source>
        <dbReference type="Proteomes" id="UP000051647"/>
    </source>
</evidence>
<evidence type="ECO:0000313" key="4">
    <source>
        <dbReference type="EMBL" id="KRL66430.1"/>
    </source>
</evidence>
<dbReference type="Pfam" id="PF05175">
    <property type="entry name" value="MTS"/>
    <property type="match status" value="1"/>
</dbReference>
<proteinExistence type="predicted"/>
<dbReference type="EMBL" id="AZFA01000014">
    <property type="protein sequence ID" value="KRL66430.1"/>
    <property type="molecule type" value="Genomic_DNA"/>
</dbReference>
<dbReference type="Proteomes" id="UP000051647">
    <property type="component" value="Unassembled WGS sequence"/>
</dbReference>
<name>A0A0R1SD01_9LACO</name>
<keyword evidence="1 4" id="KW-0489">Methyltransferase</keyword>
<reference evidence="4 5" key="1">
    <citation type="journal article" date="2015" name="Genome Announc.">
        <title>Expanding the biotechnology potential of lactobacilli through comparative genomics of 213 strains and associated genera.</title>
        <authorList>
            <person name="Sun Z."/>
            <person name="Harris H.M."/>
            <person name="McCann A."/>
            <person name="Guo C."/>
            <person name="Argimon S."/>
            <person name="Zhang W."/>
            <person name="Yang X."/>
            <person name="Jeffery I.B."/>
            <person name="Cooney J.C."/>
            <person name="Kagawa T.F."/>
            <person name="Liu W."/>
            <person name="Song Y."/>
            <person name="Salvetti E."/>
            <person name="Wrobel A."/>
            <person name="Rasinkangas P."/>
            <person name="Parkhill J."/>
            <person name="Rea M.C."/>
            <person name="O'Sullivan O."/>
            <person name="Ritari J."/>
            <person name="Douillard F.P."/>
            <person name="Paul Ross R."/>
            <person name="Yang R."/>
            <person name="Briner A.E."/>
            <person name="Felis G.E."/>
            <person name="de Vos W.M."/>
            <person name="Barrangou R."/>
            <person name="Klaenhammer T.R."/>
            <person name="Caufield P.W."/>
            <person name="Cui Y."/>
            <person name="Zhang H."/>
            <person name="O'Toole P.W."/>
        </authorList>
    </citation>
    <scope>NUCLEOTIDE SEQUENCE [LARGE SCALE GENOMIC DNA]</scope>
    <source>
        <strain evidence="4 5">DSM 14857</strain>
    </source>
</reference>
<dbReference type="PANTHER" id="PTHR47816:SF4">
    <property type="entry name" value="RIBOSOMAL RNA SMALL SUBUNIT METHYLTRANSFERASE C"/>
    <property type="match status" value="1"/>
</dbReference>
<dbReference type="GO" id="GO:0008757">
    <property type="term" value="F:S-adenosylmethionine-dependent methyltransferase activity"/>
    <property type="evidence" value="ECO:0007669"/>
    <property type="project" value="InterPro"/>
</dbReference>
<dbReference type="InterPro" id="IPR046977">
    <property type="entry name" value="RsmC/RlmG"/>
</dbReference>
<dbReference type="GO" id="GO:0032259">
    <property type="term" value="P:methylation"/>
    <property type="evidence" value="ECO:0007669"/>
    <property type="project" value="UniProtKB-KW"/>
</dbReference>
<gene>
    <name evidence="4" type="ORF">FC27_GL000572</name>
</gene>
<dbReference type="InterPro" id="IPR007848">
    <property type="entry name" value="Small_mtfrase_dom"/>
</dbReference>
<evidence type="ECO:0000256" key="1">
    <source>
        <dbReference type="ARBA" id="ARBA00022603"/>
    </source>
</evidence>
<accession>A0A0R1SD01</accession>
<feature type="domain" description="Methyltransferase small" evidence="3">
    <location>
        <begin position="33"/>
        <end position="201"/>
    </location>
</feature>
<dbReference type="STRING" id="1423815.FC27_GL000572"/>
<evidence type="ECO:0000256" key="2">
    <source>
        <dbReference type="ARBA" id="ARBA00022679"/>
    </source>
</evidence>
<dbReference type="SUPFAM" id="SSF53335">
    <property type="entry name" value="S-adenosyl-L-methionine-dependent methyltransferases"/>
    <property type="match status" value="1"/>
</dbReference>
<sequence>MKRTTMANQYFENSADLEHELKTFDFTLKNHNLKFTSDSGVFSRQTIDFGSRVLIDAVNFSTVPQGNILDVGCGYGPIGLALAKDQPSRQVTMTDVNLRALDLAKKNAQVNKITNTNIFESDVYENITEKYALIVSNPPIRAGKKVVSAILSDASKHLLPNGELWVVLQKKQGEPSARKLMKTIYGNVEIVTRDKGYYILRSKL</sequence>
<dbReference type="Gene3D" id="3.40.50.150">
    <property type="entry name" value="Vaccinia Virus protein VP39"/>
    <property type="match status" value="1"/>
</dbReference>
<organism evidence="4 5">
    <name type="scientific">Companilactobacillus versmoldensis DSM 14857 = KCTC 3814</name>
    <dbReference type="NCBI Taxonomy" id="1423815"/>
    <lineage>
        <taxon>Bacteria</taxon>
        <taxon>Bacillati</taxon>
        <taxon>Bacillota</taxon>
        <taxon>Bacilli</taxon>
        <taxon>Lactobacillales</taxon>
        <taxon>Lactobacillaceae</taxon>
        <taxon>Companilactobacillus</taxon>
    </lineage>
</organism>
<evidence type="ECO:0000259" key="3">
    <source>
        <dbReference type="Pfam" id="PF05175"/>
    </source>
</evidence>
<dbReference type="PATRIC" id="fig|1423815.3.peg.580"/>
<dbReference type="CDD" id="cd02440">
    <property type="entry name" value="AdoMet_MTases"/>
    <property type="match status" value="1"/>
</dbReference>
<dbReference type="eggNOG" id="COG2813">
    <property type="taxonomic scope" value="Bacteria"/>
</dbReference>